<dbReference type="GO" id="GO:0006307">
    <property type="term" value="P:DNA alkylation repair"/>
    <property type="evidence" value="ECO:0007669"/>
    <property type="project" value="InterPro"/>
</dbReference>
<dbReference type="Gene3D" id="3.30.1370.10">
    <property type="entry name" value="K Homology domain, type 1"/>
    <property type="match status" value="1"/>
</dbReference>
<dbReference type="AlphaFoldDB" id="A0A8R2MB94"/>
<dbReference type="GeneID" id="101741502"/>
<proteinExistence type="predicted"/>
<dbReference type="SMART" id="SM00322">
    <property type="entry name" value="KH"/>
    <property type="match status" value="1"/>
</dbReference>
<dbReference type="InterPro" id="IPR004088">
    <property type="entry name" value="KH_dom_type_1"/>
</dbReference>
<reference evidence="3" key="2">
    <citation type="submission" date="2022-06" db="UniProtKB">
        <authorList>
            <consortium name="EnsemblMetazoa"/>
        </authorList>
    </citation>
    <scope>IDENTIFICATION</scope>
    <source>
        <strain evidence="3">p50T (Dazao)</strain>
    </source>
</reference>
<reference evidence="4" key="1">
    <citation type="journal article" date="2008" name="Insect Biochem. Mol. Biol.">
        <title>The genome of a lepidopteran model insect, the silkworm Bombyx mori.</title>
        <authorList>
            <consortium name="International Silkworm Genome Consortium"/>
        </authorList>
    </citation>
    <scope>NUCLEOTIDE SEQUENCE [LARGE SCALE GENOMIC DNA]</scope>
    <source>
        <strain evidence="4">p50T</strain>
    </source>
</reference>
<dbReference type="Pfam" id="PF10469">
    <property type="entry name" value="AKAP7_NLS"/>
    <property type="match status" value="1"/>
</dbReference>
<dbReference type="InterPro" id="IPR019510">
    <property type="entry name" value="AKAP7-like_phosphoesterase"/>
</dbReference>
<dbReference type="PROSITE" id="PS50084">
    <property type="entry name" value="KH_TYPE_1"/>
    <property type="match status" value="1"/>
</dbReference>
<dbReference type="InterPro" id="IPR036612">
    <property type="entry name" value="KH_dom_type_1_sf"/>
</dbReference>
<dbReference type="SUPFAM" id="SSF55144">
    <property type="entry name" value="LigT-like"/>
    <property type="match status" value="1"/>
</dbReference>
<dbReference type="GO" id="GO:0003723">
    <property type="term" value="F:RNA binding"/>
    <property type="evidence" value="ECO:0007669"/>
    <property type="project" value="UniProtKB-UniRule"/>
</dbReference>
<dbReference type="InterPro" id="IPR009097">
    <property type="entry name" value="Cyclic_Pdiesterase"/>
</dbReference>
<dbReference type="PIRSF" id="PIRSF027019">
    <property type="entry name" value="Euk_LigT"/>
    <property type="match status" value="1"/>
</dbReference>
<dbReference type="GO" id="GO:0005634">
    <property type="term" value="C:nucleus"/>
    <property type="evidence" value="ECO:0007669"/>
    <property type="project" value="TreeGrafter"/>
</dbReference>
<organism evidence="3 4">
    <name type="scientific">Bombyx mori</name>
    <name type="common">Silk moth</name>
    <dbReference type="NCBI Taxonomy" id="7091"/>
    <lineage>
        <taxon>Eukaryota</taxon>
        <taxon>Metazoa</taxon>
        <taxon>Ecdysozoa</taxon>
        <taxon>Arthropoda</taxon>
        <taxon>Hexapoda</taxon>
        <taxon>Insecta</taxon>
        <taxon>Pterygota</taxon>
        <taxon>Neoptera</taxon>
        <taxon>Endopterygota</taxon>
        <taxon>Lepidoptera</taxon>
        <taxon>Glossata</taxon>
        <taxon>Ditrysia</taxon>
        <taxon>Bombycoidea</taxon>
        <taxon>Bombycidae</taxon>
        <taxon>Bombycinae</taxon>
        <taxon>Bombyx</taxon>
    </lineage>
</organism>
<dbReference type="PANTHER" id="PTHR13360:SF1">
    <property type="entry name" value="ACTIVATING SIGNAL COINTEGRATOR 1 COMPLEX SUBUNIT 1"/>
    <property type="match status" value="1"/>
</dbReference>
<dbReference type="KEGG" id="bmor:101741502"/>
<evidence type="ECO:0000313" key="3">
    <source>
        <dbReference type="EnsemblMetazoa" id="XP_037877691.1"/>
    </source>
</evidence>
<dbReference type="RefSeq" id="XP_037877691.1">
    <property type="nucleotide sequence ID" value="XM_038021763.2"/>
</dbReference>
<dbReference type="InterPro" id="IPR004087">
    <property type="entry name" value="KH_dom"/>
</dbReference>
<dbReference type="EnsemblMetazoa" id="XM_038021763.1">
    <property type="protein sequence ID" value="XP_037877691.1"/>
    <property type="gene ID" value="LOC101741502"/>
</dbReference>
<accession>A0A8R2MB94</accession>
<dbReference type="PANTHER" id="PTHR13360">
    <property type="entry name" value="ACTIVATING SIGNAL COINTEGRATOR 1 COMPLEX SUBUNIT 1"/>
    <property type="match status" value="1"/>
</dbReference>
<dbReference type="InterPro" id="IPR009210">
    <property type="entry name" value="ASCC1"/>
</dbReference>
<dbReference type="GO" id="GO:0006355">
    <property type="term" value="P:regulation of DNA-templated transcription"/>
    <property type="evidence" value="ECO:0007669"/>
    <property type="project" value="TreeGrafter"/>
</dbReference>
<dbReference type="CDD" id="cd22419">
    <property type="entry name" value="KH-I_ASCC1"/>
    <property type="match status" value="1"/>
</dbReference>
<name>A0A8R2MB94_BOMMO</name>
<feature type="domain" description="K Homology" evidence="2">
    <location>
        <begin position="59"/>
        <end position="127"/>
    </location>
</feature>
<dbReference type="SUPFAM" id="SSF54791">
    <property type="entry name" value="Eukaryotic type KH-domain (KH-domain type I)"/>
    <property type="match status" value="1"/>
</dbReference>
<evidence type="ECO:0000256" key="1">
    <source>
        <dbReference type="PROSITE-ProRule" id="PRU00117"/>
    </source>
</evidence>
<evidence type="ECO:0000313" key="4">
    <source>
        <dbReference type="Proteomes" id="UP000005204"/>
    </source>
</evidence>
<protein>
    <recommendedName>
        <fullName evidence="2">K Homology domain-containing protein</fullName>
    </recommendedName>
</protein>
<dbReference type="Proteomes" id="UP000005204">
    <property type="component" value="Unassembled WGS sequence"/>
</dbReference>
<dbReference type="Gene3D" id="3.90.1140.10">
    <property type="entry name" value="Cyclic phosphodiesterase"/>
    <property type="match status" value="1"/>
</dbReference>
<dbReference type="InterPro" id="IPR047538">
    <property type="entry name" value="KH-I_ASCC1"/>
</dbReference>
<keyword evidence="4" id="KW-1185">Reference proteome</keyword>
<sequence>MLRNLKPEVVWIEGRCYRANDSPAEFNSMQEHDLYENEITFEDPDDEEDDFKVVMLDNSRYCTSFHVSKHYLGSIIGKKGAIISGIKRDTKTDIKIPKHDQTGDVVILGPAESNVKAARRRINMIIMSSRMKQTSTHFLSIPMNNADIVKEFEKFKERVLQECPNPTLEESLFIRSHKLHLTLGVMSLMDNDERIQVTNLLTEARDTIVIPLLQGHVPLKIRLKGLSYMNDDPKAINVLYGRVQEEDWAAAGLIQKLGDALVDHFYRAGFMKKEFGRENIKLHVTFINTKYRETSDVDAPQQNQTINNRKTFDGSEILEKFADYDFGVMEVTEIHLSQRHTMGPDGYYQPTCIISCKI</sequence>
<evidence type="ECO:0000259" key="2">
    <source>
        <dbReference type="SMART" id="SM00322"/>
    </source>
</evidence>
<keyword evidence="1" id="KW-0694">RNA-binding</keyword>
<dbReference type="Pfam" id="PF00013">
    <property type="entry name" value="KH_1"/>
    <property type="match status" value="1"/>
</dbReference>